<evidence type="ECO:0000259" key="7">
    <source>
        <dbReference type="PROSITE" id="PS51898"/>
    </source>
</evidence>
<keyword evidence="5" id="KW-0233">DNA recombination</keyword>
<comment type="similarity">
    <text evidence="2">Belongs to the 'phage' integrase family.</text>
</comment>
<evidence type="ECO:0000313" key="10">
    <source>
        <dbReference type="Proteomes" id="UP000184342"/>
    </source>
</evidence>
<dbReference type="PROSITE" id="PS51898">
    <property type="entry name" value="TYR_RECOMBINASE"/>
    <property type="match status" value="1"/>
</dbReference>
<dbReference type="Gene3D" id="1.10.150.130">
    <property type="match status" value="1"/>
</dbReference>
<reference evidence="9 10" key="1">
    <citation type="submission" date="2016-11" db="EMBL/GenBank/DDBJ databases">
        <authorList>
            <person name="Jaros S."/>
            <person name="Januszkiewicz K."/>
            <person name="Wedrychowicz H."/>
        </authorList>
    </citation>
    <scope>NUCLEOTIDE SEQUENCE [LARGE SCALE GENOMIC DNA]</scope>
    <source>
        <strain evidence="9 10">DSM 15970</strain>
    </source>
</reference>
<evidence type="ECO:0000256" key="5">
    <source>
        <dbReference type="ARBA" id="ARBA00023172"/>
    </source>
</evidence>
<proteinExistence type="inferred from homology"/>
<feature type="domain" description="Tyr recombinase" evidence="7">
    <location>
        <begin position="185"/>
        <end position="383"/>
    </location>
</feature>
<dbReference type="InterPro" id="IPR050090">
    <property type="entry name" value="Tyrosine_recombinase_XerCD"/>
</dbReference>
<dbReference type="EMBL" id="FQYT01000019">
    <property type="protein sequence ID" value="SHJ36271.1"/>
    <property type="molecule type" value="Genomic_DNA"/>
</dbReference>
<evidence type="ECO:0000256" key="4">
    <source>
        <dbReference type="ARBA" id="ARBA00023125"/>
    </source>
</evidence>
<dbReference type="PROSITE" id="PS51900">
    <property type="entry name" value="CB"/>
    <property type="match status" value="1"/>
</dbReference>
<dbReference type="Pfam" id="PF14659">
    <property type="entry name" value="Phage_int_SAM_3"/>
    <property type="match status" value="1"/>
</dbReference>
<dbReference type="SUPFAM" id="SSF56349">
    <property type="entry name" value="DNA breaking-rejoining enzymes"/>
    <property type="match status" value="1"/>
</dbReference>
<evidence type="ECO:0000259" key="8">
    <source>
        <dbReference type="PROSITE" id="PS51900"/>
    </source>
</evidence>
<feature type="domain" description="Core-binding (CB)" evidence="8">
    <location>
        <begin position="74"/>
        <end position="163"/>
    </location>
</feature>
<evidence type="ECO:0000256" key="3">
    <source>
        <dbReference type="ARBA" id="ARBA00022908"/>
    </source>
</evidence>
<accession>A0A1M6IP82</accession>
<organism evidence="9 10">
    <name type="scientific">Parasporobacterium paucivorans DSM 15970</name>
    <dbReference type="NCBI Taxonomy" id="1122934"/>
    <lineage>
        <taxon>Bacteria</taxon>
        <taxon>Bacillati</taxon>
        <taxon>Bacillota</taxon>
        <taxon>Clostridia</taxon>
        <taxon>Lachnospirales</taxon>
        <taxon>Lachnospiraceae</taxon>
        <taxon>Parasporobacterium</taxon>
    </lineage>
</organism>
<evidence type="ECO:0000256" key="6">
    <source>
        <dbReference type="PROSITE-ProRule" id="PRU01248"/>
    </source>
</evidence>
<dbReference type="CDD" id="cd01189">
    <property type="entry name" value="INT_ICEBs1_C_like"/>
    <property type="match status" value="1"/>
</dbReference>
<comment type="function">
    <text evidence="1">Site-specific tyrosine recombinase, which acts by catalyzing the cutting and rejoining of the recombining DNA molecules.</text>
</comment>
<keyword evidence="10" id="KW-1185">Reference proteome</keyword>
<dbReference type="InterPro" id="IPR010998">
    <property type="entry name" value="Integrase_recombinase_N"/>
</dbReference>
<dbReference type="InterPro" id="IPR044068">
    <property type="entry name" value="CB"/>
</dbReference>
<gene>
    <name evidence="9" type="ORF">SAMN02745691_01814</name>
</gene>
<keyword evidence="4 6" id="KW-0238">DNA-binding</keyword>
<evidence type="ECO:0000313" key="9">
    <source>
        <dbReference type="EMBL" id="SHJ36271.1"/>
    </source>
</evidence>
<dbReference type="InterPro" id="IPR011010">
    <property type="entry name" value="DNA_brk_join_enz"/>
</dbReference>
<dbReference type="InterPro" id="IPR002104">
    <property type="entry name" value="Integrase_catalytic"/>
</dbReference>
<evidence type="ECO:0000256" key="2">
    <source>
        <dbReference type="ARBA" id="ARBA00008857"/>
    </source>
</evidence>
<name>A0A1M6IP82_9FIRM</name>
<sequence length="396" mass="45621">MYTGKKVVSGHLEPRKNSKGEITHYRAVLFLGRDENGKQIKPYKKARTKEAAEALLIQMKAEYLNSEFILPSEMKVNDYLEEWYAAYIVNQRSESTELDYREIMDRYLIPTWGKAKLQALSTLHIQKTFNAWGVKSPLSDKPLSDETLKHIRRVFNTALNKAVDLEFLKKNPLKGVTIGRRNVKKELEVFSEDEIQRLFKGIKGTDDELIIVFLFDTLARRSEALGARWSDLDMKSGILTIQHTYIRTLNGCKFKDGTKSQSSKRSMVLTDYTMGLLRKEKLRQLQNKLKHGPKYEDNDLIICQENGRPYQGSSFYQKWSRILKKNGIRHIKLHGSRHSGISMMIALGLNPKSVQERAGHKSCDITMNIYAHVNQDQKNKTAQVINDDFFKNVSNG</sequence>
<dbReference type="InterPro" id="IPR013762">
    <property type="entry name" value="Integrase-like_cat_sf"/>
</dbReference>
<dbReference type="Proteomes" id="UP000184342">
    <property type="component" value="Unassembled WGS sequence"/>
</dbReference>
<dbReference type="STRING" id="1122934.SAMN02745691_01814"/>
<dbReference type="Pfam" id="PF00589">
    <property type="entry name" value="Phage_integrase"/>
    <property type="match status" value="1"/>
</dbReference>
<dbReference type="AlphaFoldDB" id="A0A1M6IP82"/>
<keyword evidence="3" id="KW-0229">DNA integration</keyword>
<dbReference type="GO" id="GO:0003677">
    <property type="term" value="F:DNA binding"/>
    <property type="evidence" value="ECO:0007669"/>
    <property type="project" value="UniProtKB-UniRule"/>
</dbReference>
<evidence type="ECO:0000256" key="1">
    <source>
        <dbReference type="ARBA" id="ARBA00003283"/>
    </source>
</evidence>
<dbReference type="GO" id="GO:0006310">
    <property type="term" value="P:DNA recombination"/>
    <property type="evidence" value="ECO:0007669"/>
    <property type="project" value="UniProtKB-KW"/>
</dbReference>
<dbReference type="GO" id="GO:0015074">
    <property type="term" value="P:DNA integration"/>
    <property type="evidence" value="ECO:0007669"/>
    <property type="project" value="UniProtKB-KW"/>
</dbReference>
<dbReference type="Gene3D" id="1.10.443.10">
    <property type="entry name" value="Intergrase catalytic core"/>
    <property type="match status" value="1"/>
</dbReference>
<dbReference type="OrthoDB" id="9803188at2"/>
<dbReference type="PANTHER" id="PTHR30349:SF64">
    <property type="entry name" value="PROPHAGE INTEGRASE INTD-RELATED"/>
    <property type="match status" value="1"/>
</dbReference>
<dbReference type="InterPro" id="IPR004107">
    <property type="entry name" value="Integrase_SAM-like_N"/>
</dbReference>
<protein>
    <submittedName>
        <fullName evidence="9">Phage integrase, N-terminal SAM-like domain</fullName>
    </submittedName>
</protein>
<dbReference type="RefSeq" id="WP_073994102.1">
    <property type="nucleotide sequence ID" value="NZ_FQYT01000019.1"/>
</dbReference>
<dbReference type="PANTHER" id="PTHR30349">
    <property type="entry name" value="PHAGE INTEGRASE-RELATED"/>
    <property type="match status" value="1"/>
</dbReference>